<evidence type="ECO:0000259" key="2">
    <source>
        <dbReference type="Pfam" id="PF07593"/>
    </source>
</evidence>
<evidence type="ECO:0000256" key="1">
    <source>
        <dbReference type="ARBA" id="ARBA00022729"/>
    </source>
</evidence>
<reference evidence="4" key="1">
    <citation type="journal article" date="2019" name="Int. J. Syst. Evol. Microbiol.">
        <title>The Global Catalogue of Microorganisms (GCM) 10K type strain sequencing project: providing services to taxonomists for standard genome sequencing and annotation.</title>
        <authorList>
            <consortium name="The Broad Institute Genomics Platform"/>
            <consortium name="The Broad Institute Genome Sequencing Center for Infectious Disease"/>
            <person name="Wu L."/>
            <person name="Ma J."/>
        </authorList>
    </citation>
    <scope>NUCLEOTIDE SEQUENCE [LARGE SCALE GENOMIC DNA]</scope>
    <source>
        <strain evidence="4">CCUG 58938</strain>
    </source>
</reference>
<name>A0ABW3K054_9BACT</name>
<protein>
    <submittedName>
        <fullName evidence="3">VCBS repeat-containing protein</fullName>
    </submittedName>
</protein>
<accession>A0ABW3K054</accession>
<dbReference type="Proteomes" id="UP001597112">
    <property type="component" value="Unassembled WGS sequence"/>
</dbReference>
<evidence type="ECO:0000313" key="4">
    <source>
        <dbReference type="Proteomes" id="UP001597112"/>
    </source>
</evidence>
<sequence>MSKKYFFCWYIFTLLAVSHTEAQKSTPLFTLLKPDATGIRFTNKVREDDSLHVLVYEYLYNGHGIGIADFNNDGLQDVFISGNATPNKLFLNKGSLKFDDITKVAAVAGNGTWSTGVSIADVNGDGLADIYVCHSGKFKDAKLSNELFINTGITDGKPVFKEQAKLYGLDAPGTQSTQAAFFDYDHDGDLDMFLLNHSTNTYYAFLNTRKQRATPDLRYGNRLFRNDKQADGSTIYTDVTLKAGIINNPLNYGLSVNISDVNQDGWPDIYTTSDYSEHDCYYVNNKNGTFTQALQKSFSHISKFSMGADIADFNNDALPDVFTLDMLPADNHRQKLLKGPDEYDAYHLLLDSGYYRQNMRNMLQLNRGTDANGNVRFSEIGQFANVSNTDWSWAGLFADLDSDGWKDLVITNGYLRDFTDLDFLKYTMADAQLEAAAKGNLNFKTYSLVQKMPSNKLSNYIFRNQGDLTFQDITKDWGFSVPSISNAAAYADLDNDGDLDLVIGNNNEPVMVWRNNAAGSHHWLQVQLKGSNSNTAAFGTKLWLYADNKVQYQELYPVRGFQSCVSPVVYFGMHTSHADSMIIEWPSGKKSAIREVTIDKLLTLVEETTPTVTYKSKSQSQKKLFTQAPAQQQIPFRHQENNFVDFKVEVLLPYQLSKLGPALATGDVNGDGLEDIFIGGAIEQSAQLYLQNSQSAFSPAASQPWGKYTQCENVNALFFDADGDKDLDLYVVHGGNEYLDGSPEFQDILYLNDGKGNFEPALKALPRMLGSKQAIAASDFDQDGDLDLFVGGRGKSGYFPEASRSYILRNDSRVDKVAFTNVTKEVSEQLELPGMVTVAAWADLDNDKFPELVMAGEWMPVMIFKNTNGKLTNTLTGTDANSLYGLWSAIHIADIDNDGDRDILLGNCGTNNQFKPSEQEPMTMHVSDFDGNGNIDPIICYYIQGKSYPLASRDELLDQIPVLKKKYIKYTDYADATIQTIFTKEQLAKARVYKCTEARSIALINNSKLSFSKKILPSEVQFSNVHSILTDDLDNDGKTDIIITGNSFTNRTQFGDNDASLGIVMKGKDGGEFETINPSASGLFADGDVRAASVIKDANHTKKLVIVKNNDAVQILTIQQP</sequence>
<keyword evidence="1" id="KW-0732">Signal</keyword>
<dbReference type="RefSeq" id="WP_377575465.1">
    <property type="nucleotide sequence ID" value="NZ_JBHTKA010000001.1"/>
</dbReference>
<comment type="caution">
    <text evidence="3">The sequence shown here is derived from an EMBL/GenBank/DDBJ whole genome shotgun (WGS) entry which is preliminary data.</text>
</comment>
<dbReference type="Pfam" id="PF07593">
    <property type="entry name" value="UnbV_ASPIC"/>
    <property type="match status" value="1"/>
</dbReference>
<dbReference type="Gene3D" id="2.130.10.130">
    <property type="entry name" value="Integrin alpha, N-terminal"/>
    <property type="match status" value="3"/>
</dbReference>
<dbReference type="InterPro" id="IPR027039">
    <property type="entry name" value="Crtac1"/>
</dbReference>
<feature type="domain" description="ASPIC/UnbV" evidence="2">
    <location>
        <begin position="537"/>
        <end position="603"/>
    </location>
</feature>
<dbReference type="InterPro" id="IPR028994">
    <property type="entry name" value="Integrin_alpha_N"/>
</dbReference>
<dbReference type="EMBL" id="JBHTKA010000001">
    <property type="protein sequence ID" value="MFD0998566.1"/>
    <property type="molecule type" value="Genomic_DNA"/>
</dbReference>
<proteinExistence type="predicted"/>
<gene>
    <name evidence="3" type="ORF">ACFQ21_04580</name>
</gene>
<dbReference type="PANTHER" id="PTHR16026:SF0">
    <property type="entry name" value="CARTILAGE ACIDIC PROTEIN 1"/>
    <property type="match status" value="1"/>
</dbReference>
<dbReference type="PANTHER" id="PTHR16026">
    <property type="entry name" value="CARTILAGE ACIDIC PROTEIN 1"/>
    <property type="match status" value="1"/>
</dbReference>
<dbReference type="Pfam" id="PF13517">
    <property type="entry name" value="FG-GAP_3"/>
    <property type="match status" value="5"/>
</dbReference>
<dbReference type="SUPFAM" id="SSF69318">
    <property type="entry name" value="Integrin alpha N-terminal domain"/>
    <property type="match status" value="3"/>
</dbReference>
<keyword evidence="4" id="KW-1185">Reference proteome</keyword>
<dbReference type="InterPro" id="IPR011519">
    <property type="entry name" value="UnbV_ASPIC"/>
</dbReference>
<evidence type="ECO:0000313" key="3">
    <source>
        <dbReference type="EMBL" id="MFD0998566.1"/>
    </source>
</evidence>
<organism evidence="3 4">
    <name type="scientific">Ohtaekwangia kribbensis</name>
    <dbReference type="NCBI Taxonomy" id="688913"/>
    <lineage>
        <taxon>Bacteria</taxon>
        <taxon>Pseudomonadati</taxon>
        <taxon>Bacteroidota</taxon>
        <taxon>Cytophagia</taxon>
        <taxon>Cytophagales</taxon>
        <taxon>Fulvivirgaceae</taxon>
        <taxon>Ohtaekwangia</taxon>
    </lineage>
</organism>
<dbReference type="InterPro" id="IPR013517">
    <property type="entry name" value="FG-GAP"/>
</dbReference>